<dbReference type="InterPro" id="IPR008912">
    <property type="entry name" value="Uncharacterised_CoxE"/>
</dbReference>
<dbReference type="PIRSF" id="PIRSF010256">
    <property type="entry name" value="CoxE_vWa"/>
    <property type="match status" value="1"/>
</dbReference>
<evidence type="ECO:0000313" key="1">
    <source>
        <dbReference type="EMBL" id="MFC7279895.1"/>
    </source>
</evidence>
<dbReference type="PANTHER" id="PTHR39338:SF5">
    <property type="entry name" value="BLR6139 PROTEIN"/>
    <property type="match status" value="1"/>
</dbReference>
<protein>
    <submittedName>
        <fullName evidence="1">VWA domain-containing protein</fullName>
    </submittedName>
</protein>
<gene>
    <name evidence="1" type="ORF">ACFQS1_38560</name>
</gene>
<dbReference type="Proteomes" id="UP001596548">
    <property type="component" value="Unassembled WGS sequence"/>
</dbReference>
<comment type="caution">
    <text evidence="1">The sequence shown here is derived from an EMBL/GenBank/DDBJ whole genome shotgun (WGS) entry which is preliminary data.</text>
</comment>
<keyword evidence="2" id="KW-1185">Reference proteome</keyword>
<evidence type="ECO:0000313" key="2">
    <source>
        <dbReference type="Proteomes" id="UP001596548"/>
    </source>
</evidence>
<dbReference type="InterPro" id="IPR011195">
    <property type="entry name" value="UCP010256"/>
</dbReference>
<name>A0ABW2I4R9_9ACTN</name>
<proteinExistence type="predicted"/>
<dbReference type="PANTHER" id="PTHR39338">
    <property type="entry name" value="BLL5662 PROTEIN-RELATED"/>
    <property type="match status" value="1"/>
</dbReference>
<accession>A0ABW2I4R9</accession>
<organism evidence="1 2">
    <name type="scientific">Paractinoplanes rhizophilus</name>
    <dbReference type="NCBI Taxonomy" id="1416877"/>
    <lineage>
        <taxon>Bacteria</taxon>
        <taxon>Bacillati</taxon>
        <taxon>Actinomycetota</taxon>
        <taxon>Actinomycetes</taxon>
        <taxon>Micromonosporales</taxon>
        <taxon>Micromonosporaceae</taxon>
        <taxon>Paractinoplanes</taxon>
    </lineage>
</organism>
<sequence>MAELTDAVEATRTVPLGERDDLRVALRATMIKRIEHLEAFDVVFDLFFGDVRPAPASATAAAAGDDAFAALSDEGLAGVLRDAVLAGNRPVLRRISAAAVDRYAEMEPGRPVAGRAYLFRVLRRLDLENLVAEDPGGSGALADRLRRDRIEATVAYVQSAVELEIRRRLVADRGAEAVARLVRPPLHDAIGFMNASSAEIAAMRRGIAPLVRKLGLRLARQKRRGRPGRLDFRRTIRSALSTGGTPVQLRFKPPAKPKPELIVIADVSGSVATFARFTLQLLYAMRLQFRRIRTFAFIDDLVEVTDVLANSVTAEQAFATITADPRLIWLDGRSDYGHALETFDARYASSALTGTATVLILGDGRNNYRAAQEDRLRLLARRVAHVFWLNPERQVNWDTGDSAIHLYAPYCERVVECADLAQLRDFADRLV</sequence>
<dbReference type="EMBL" id="JBHTBJ010000064">
    <property type="protein sequence ID" value="MFC7279895.1"/>
    <property type="molecule type" value="Genomic_DNA"/>
</dbReference>
<reference evidence="2" key="1">
    <citation type="journal article" date="2019" name="Int. J. Syst. Evol. Microbiol.">
        <title>The Global Catalogue of Microorganisms (GCM) 10K type strain sequencing project: providing services to taxonomists for standard genome sequencing and annotation.</title>
        <authorList>
            <consortium name="The Broad Institute Genomics Platform"/>
            <consortium name="The Broad Institute Genome Sequencing Center for Infectious Disease"/>
            <person name="Wu L."/>
            <person name="Ma J."/>
        </authorList>
    </citation>
    <scope>NUCLEOTIDE SEQUENCE [LARGE SCALE GENOMIC DNA]</scope>
    <source>
        <strain evidence="2">XZYJT-10</strain>
    </source>
</reference>
<dbReference type="RefSeq" id="WP_378977662.1">
    <property type="nucleotide sequence ID" value="NZ_JBHTBJ010000064.1"/>
</dbReference>
<dbReference type="Pfam" id="PF05762">
    <property type="entry name" value="VWA_CoxE"/>
    <property type="match status" value="1"/>
</dbReference>